<feature type="region of interest" description="Disordered" evidence="6">
    <location>
        <begin position="1"/>
        <end position="83"/>
    </location>
</feature>
<evidence type="ECO:0000313" key="10">
    <source>
        <dbReference type="Proteomes" id="UP001519460"/>
    </source>
</evidence>
<feature type="region of interest" description="Disordered" evidence="6">
    <location>
        <begin position="257"/>
        <end position="293"/>
    </location>
</feature>
<dbReference type="PROSITE" id="PS50089">
    <property type="entry name" value="ZF_RING_2"/>
    <property type="match status" value="1"/>
</dbReference>
<evidence type="ECO:0000256" key="5">
    <source>
        <dbReference type="PROSITE-ProRule" id="PRU00175"/>
    </source>
</evidence>
<dbReference type="GO" id="GO:0008270">
    <property type="term" value="F:zinc ion binding"/>
    <property type="evidence" value="ECO:0007669"/>
    <property type="project" value="UniProtKB-KW"/>
</dbReference>
<dbReference type="Proteomes" id="UP001519460">
    <property type="component" value="Unassembled WGS sequence"/>
</dbReference>
<dbReference type="CDD" id="cd16510">
    <property type="entry name" value="RING-HC_IAPs"/>
    <property type="match status" value="1"/>
</dbReference>
<keyword evidence="7" id="KW-0472">Membrane</keyword>
<evidence type="ECO:0000256" key="3">
    <source>
        <dbReference type="ARBA" id="ARBA00022771"/>
    </source>
</evidence>
<evidence type="ECO:0000256" key="1">
    <source>
        <dbReference type="ARBA" id="ARBA00006672"/>
    </source>
</evidence>
<feature type="compositionally biased region" description="Polar residues" evidence="6">
    <location>
        <begin position="32"/>
        <end position="43"/>
    </location>
</feature>
<dbReference type="InterPro" id="IPR001841">
    <property type="entry name" value="Znf_RING"/>
</dbReference>
<dbReference type="InterPro" id="IPR013083">
    <property type="entry name" value="Znf_RING/FYVE/PHD"/>
</dbReference>
<dbReference type="Gene3D" id="1.10.1170.10">
    <property type="entry name" value="Inhibitor Of Apoptosis Protein (2mihbC-IAP-1), Chain A"/>
    <property type="match status" value="2"/>
</dbReference>
<evidence type="ECO:0000256" key="6">
    <source>
        <dbReference type="SAM" id="MobiDB-lite"/>
    </source>
</evidence>
<keyword evidence="3 5" id="KW-0863">Zinc-finger</keyword>
<evidence type="ECO:0000256" key="7">
    <source>
        <dbReference type="SAM" id="Phobius"/>
    </source>
</evidence>
<dbReference type="InterPro" id="IPR050784">
    <property type="entry name" value="IAP"/>
</dbReference>
<dbReference type="EMBL" id="JACVVK020000772">
    <property type="protein sequence ID" value="KAK7447334.1"/>
    <property type="molecule type" value="Genomic_DNA"/>
</dbReference>
<dbReference type="InterPro" id="IPR001370">
    <property type="entry name" value="BIR_rpt"/>
</dbReference>
<dbReference type="CDD" id="cd00022">
    <property type="entry name" value="BIR"/>
    <property type="match status" value="2"/>
</dbReference>
<dbReference type="PROSITE" id="PS50143">
    <property type="entry name" value="BIR_REPEAT_2"/>
    <property type="match status" value="2"/>
</dbReference>
<dbReference type="PANTHER" id="PTHR10044">
    <property type="entry name" value="INHIBITOR OF APOPTOSIS"/>
    <property type="match status" value="1"/>
</dbReference>
<protein>
    <recommendedName>
        <fullName evidence="8">RING-type domain-containing protein</fullName>
    </recommendedName>
</protein>
<organism evidence="9 10">
    <name type="scientific">Batillaria attramentaria</name>
    <dbReference type="NCBI Taxonomy" id="370345"/>
    <lineage>
        <taxon>Eukaryota</taxon>
        <taxon>Metazoa</taxon>
        <taxon>Spiralia</taxon>
        <taxon>Lophotrochozoa</taxon>
        <taxon>Mollusca</taxon>
        <taxon>Gastropoda</taxon>
        <taxon>Caenogastropoda</taxon>
        <taxon>Sorbeoconcha</taxon>
        <taxon>Cerithioidea</taxon>
        <taxon>Batillariidae</taxon>
        <taxon>Batillaria</taxon>
    </lineage>
</organism>
<feature type="domain" description="RING-type" evidence="8">
    <location>
        <begin position="776"/>
        <end position="811"/>
    </location>
</feature>
<sequence length="823" mass="90069">MAKKDVNTNTGSDGTEFNALSLRPQWTIPPDQESQTQNVTPSEETCPAQDVAIRPHPSHQETESSSTPCENDTPCTGGGVRSEHDKISHSAAKILFGISKPSLWKRNDILTVKFNRVFSAIYMLVAVFLTAMWLLPTWTFDSGGKLVSLAPDRQMEDSFLSHVLMRIFMLWVALYSLDFLPACKGKYRVRCRVSWPKQFVSNLLFSKGHVHERGRKGKHQRWKKVNHIGEHLDGFHFLSLRSSFLGAHLRLATVCPVNQQQPGENPPPPEDSGRQTQESRQPQDAASRQWPPESVNNIPWAAFCEEMRRLTTFADAPVTLPVFVIPLARAGFLRLPNGNIVCYFCGLTHNTWQAGDVPADVHRRLSPRCPMVTGINCNNQPVSSVPEEREKEVMQAWSLQGGIARQPGFVQEALDHPGQGQQPPQSSGGPPGAGLPRETASASNRGTDAASLSGPASLPVAQGSSSQAGGVTVGHHSLPSASLSSDAHTGDASAAQQAGQNVGAVAGAAAGVASNNVRDATVGPIIDGTAQPVVPPPSLGQETRDTTRSGSGRGQQVVTYEQLGISTEIPKRPDMAMINARVATYRNWPPANSHTPIQLAEAGFYYAGYADCGRCFFCGGGLKNWERNDNPWIEHARWFARCPYIRQCQGQDFIDIVQDLNATKQHSAFLTQISMDEVRAEINRRRAGGERLQEPIVDPAISGALEMGYTQEQIDRAVQQLHQEGYPLSADKLMDYLHVDGAAGGHDDADDDLDYEPGSVNQLVEENSEIRQQRMCKICLDKEVCIVFLPCGHLVCCAECSPAIRQCPMCRQRVKGRVRAFPG</sequence>
<gene>
    <name evidence="9" type="ORF">BaRGS_00040192</name>
</gene>
<feature type="compositionally biased region" description="Polar residues" evidence="6">
    <location>
        <begin position="274"/>
        <end position="286"/>
    </location>
</feature>
<dbReference type="PANTHER" id="PTHR10044:SF139">
    <property type="entry name" value="DEATH-ASSOCIATED INHIBITOR OF APOPTOSIS 2"/>
    <property type="match status" value="1"/>
</dbReference>
<keyword evidence="10" id="KW-1185">Reference proteome</keyword>
<feature type="transmembrane region" description="Helical" evidence="7">
    <location>
        <begin position="120"/>
        <end position="139"/>
    </location>
</feature>
<dbReference type="SMART" id="SM00238">
    <property type="entry name" value="BIR"/>
    <property type="match status" value="2"/>
</dbReference>
<accession>A0ABD0J1N2</accession>
<proteinExistence type="inferred from homology"/>
<dbReference type="Pfam" id="PF13920">
    <property type="entry name" value="zf-C3HC4_3"/>
    <property type="match status" value="1"/>
</dbReference>
<dbReference type="Gene3D" id="3.30.40.10">
    <property type="entry name" value="Zinc/RING finger domain, C3HC4 (zinc finger)"/>
    <property type="match status" value="1"/>
</dbReference>
<reference evidence="9 10" key="1">
    <citation type="journal article" date="2023" name="Sci. Data">
        <title>Genome assembly of the Korean intertidal mud-creeper Batillaria attramentaria.</title>
        <authorList>
            <person name="Patra A.K."/>
            <person name="Ho P.T."/>
            <person name="Jun S."/>
            <person name="Lee S.J."/>
            <person name="Kim Y."/>
            <person name="Won Y.J."/>
        </authorList>
    </citation>
    <scope>NUCLEOTIDE SEQUENCE [LARGE SCALE GENOMIC DNA]</scope>
    <source>
        <strain evidence="9">Wonlab-2016</strain>
    </source>
</reference>
<evidence type="ECO:0000256" key="2">
    <source>
        <dbReference type="ARBA" id="ARBA00022723"/>
    </source>
</evidence>
<evidence type="ECO:0000313" key="9">
    <source>
        <dbReference type="EMBL" id="KAK7447334.1"/>
    </source>
</evidence>
<dbReference type="Pfam" id="PF00653">
    <property type="entry name" value="BIR"/>
    <property type="match status" value="2"/>
</dbReference>
<dbReference type="SUPFAM" id="SSF57924">
    <property type="entry name" value="Inhibitor of apoptosis (IAP) repeat"/>
    <property type="match status" value="2"/>
</dbReference>
<dbReference type="AlphaFoldDB" id="A0ABD0J1N2"/>
<feature type="compositionally biased region" description="Polar residues" evidence="6">
    <location>
        <begin position="63"/>
        <end position="74"/>
    </location>
</feature>
<evidence type="ECO:0000259" key="8">
    <source>
        <dbReference type="PROSITE" id="PS50089"/>
    </source>
</evidence>
<feature type="compositionally biased region" description="Low complexity" evidence="6">
    <location>
        <begin position="417"/>
        <end position="428"/>
    </location>
</feature>
<name>A0ABD0J1N2_9CAEN</name>
<feature type="region of interest" description="Disordered" evidence="6">
    <location>
        <begin position="413"/>
        <end position="496"/>
    </location>
</feature>
<keyword evidence="4" id="KW-0862">Zinc</keyword>
<comment type="caution">
    <text evidence="9">The sequence shown here is derived from an EMBL/GenBank/DDBJ whole genome shotgun (WGS) entry which is preliminary data.</text>
</comment>
<feature type="region of interest" description="Disordered" evidence="6">
    <location>
        <begin position="526"/>
        <end position="556"/>
    </location>
</feature>
<keyword evidence="2" id="KW-0479">Metal-binding</keyword>
<keyword evidence="7" id="KW-0812">Transmembrane</keyword>
<comment type="similarity">
    <text evidence="1">Belongs to the IAP family.</text>
</comment>
<evidence type="ECO:0000256" key="4">
    <source>
        <dbReference type="ARBA" id="ARBA00022833"/>
    </source>
</evidence>
<keyword evidence="7" id="KW-1133">Transmembrane helix</keyword>
<dbReference type="FunFam" id="1.10.1170.10:FF:000002">
    <property type="entry name" value="Baculoviral IAP repeat containing 7"/>
    <property type="match status" value="1"/>
</dbReference>